<evidence type="ECO:0000313" key="2">
    <source>
        <dbReference type="EMBL" id="PPQ34149.1"/>
    </source>
</evidence>
<dbReference type="AlphaFoldDB" id="A0A2S6NHW4"/>
<comment type="caution">
    <text evidence="2">The sequence shown here is derived from an EMBL/GenBank/DDBJ whole genome shotgun (WGS) entry which is preliminary data.</text>
</comment>
<name>A0A2S6NHW4_RHOGL</name>
<protein>
    <submittedName>
        <fullName evidence="2">Uncharacterized protein</fullName>
    </submittedName>
</protein>
<dbReference type="Proteomes" id="UP000239724">
    <property type="component" value="Unassembled WGS sequence"/>
</dbReference>
<gene>
    <name evidence="2" type="ORF">CCS01_12270</name>
</gene>
<accession>A0A2S6NHW4</accession>
<evidence type="ECO:0000313" key="3">
    <source>
        <dbReference type="Proteomes" id="UP000239724"/>
    </source>
</evidence>
<dbReference type="EMBL" id="NHRY01000128">
    <property type="protein sequence ID" value="PPQ34149.1"/>
    <property type="molecule type" value="Genomic_DNA"/>
</dbReference>
<feature type="region of interest" description="Disordered" evidence="1">
    <location>
        <begin position="62"/>
        <end position="82"/>
    </location>
</feature>
<sequence length="82" mass="8667">MATVYLSNGVITTVLLPSGFYRIAMAAGSNWQGEARLFGAGTAAWEWTSAVSLTQKVNSVIGSPTDGTENAAPLSRDAFRTR</sequence>
<proteinExistence type="predicted"/>
<keyword evidence="3" id="KW-1185">Reference proteome</keyword>
<organism evidence="2 3">
    <name type="scientific">Rhodopila globiformis</name>
    <name type="common">Rhodopseudomonas globiformis</name>
    <dbReference type="NCBI Taxonomy" id="1071"/>
    <lineage>
        <taxon>Bacteria</taxon>
        <taxon>Pseudomonadati</taxon>
        <taxon>Pseudomonadota</taxon>
        <taxon>Alphaproteobacteria</taxon>
        <taxon>Acetobacterales</taxon>
        <taxon>Acetobacteraceae</taxon>
        <taxon>Rhodopila</taxon>
    </lineage>
</organism>
<evidence type="ECO:0000256" key="1">
    <source>
        <dbReference type="SAM" id="MobiDB-lite"/>
    </source>
</evidence>
<reference evidence="2 3" key="1">
    <citation type="journal article" date="2018" name="Arch. Microbiol.">
        <title>New insights into the metabolic potential of the phototrophic purple bacterium Rhodopila globiformis DSM 161(T) from its draft genome sequence and evidence for a vanadium-dependent nitrogenase.</title>
        <authorList>
            <person name="Imhoff J.F."/>
            <person name="Rahn T."/>
            <person name="Kunzel S."/>
            <person name="Neulinger S.C."/>
        </authorList>
    </citation>
    <scope>NUCLEOTIDE SEQUENCE [LARGE SCALE GENOMIC DNA]</scope>
    <source>
        <strain evidence="2 3">DSM 161</strain>
    </source>
</reference>